<evidence type="ECO:0000313" key="1">
    <source>
        <dbReference type="EMBL" id="OIT32991.1"/>
    </source>
</evidence>
<dbReference type="AlphaFoldDB" id="A0A314KU33"/>
<dbReference type="EMBL" id="MJEQ01000960">
    <property type="protein sequence ID" value="OIT32991.1"/>
    <property type="molecule type" value="Genomic_DNA"/>
</dbReference>
<organism evidence="1 2">
    <name type="scientific">Nicotiana attenuata</name>
    <name type="common">Coyote tobacco</name>
    <dbReference type="NCBI Taxonomy" id="49451"/>
    <lineage>
        <taxon>Eukaryota</taxon>
        <taxon>Viridiplantae</taxon>
        <taxon>Streptophyta</taxon>
        <taxon>Embryophyta</taxon>
        <taxon>Tracheophyta</taxon>
        <taxon>Spermatophyta</taxon>
        <taxon>Magnoliopsida</taxon>
        <taxon>eudicotyledons</taxon>
        <taxon>Gunneridae</taxon>
        <taxon>Pentapetalae</taxon>
        <taxon>asterids</taxon>
        <taxon>lamiids</taxon>
        <taxon>Solanales</taxon>
        <taxon>Solanaceae</taxon>
        <taxon>Nicotianoideae</taxon>
        <taxon>Nicotianeae</taxon>
        <taxon>Nicotiana</taxon>
    </lineage>
</organism>
<protein>
    <recommendedName>
        <fullName evidence="3">Protein early flowering 3</fullName>
    </recommendedName>
</protein>
<name>A0A314KU33_NICAT</name>
<dbReference type="PANTHER" id="PTHR34281">
    <property type="entry name" value="PROTEIN EARLY FLOWERING 3"/>
    <property type="match status" value="1"/>
</dbReference>
<dbReference type="Gramene" id="OIT32991">
    <property type="protein sequence ID" value="OIT32991"/>
    <property type="gene ID" value="A4A49_22566"/>
</dbReference>
<evidence type="ECO:0008006" key="3">
    <source>
        <dbReference type="Google" id="ProtNLM"/>
    </source>
</evidence>
<dbReference type="Proteomes" id="UP000187609">
    <property type="component" value="Unassembled WGS sequence"/>
</dbReference>
<dbReference type="InterPro" id="IPR039319">
    <property type="entry name" value="ELF3-like"/>
</dbReference>
<dbReference type="PANTHER" id="PTHR34281:SF12">
    <property type="entry name" value="PROTEIN EARLY FLOWERING 3"/>
    <property type="match status" value="1"/>
</dbReference>
<keyword evidence="2" id="KW-1185">Reference proteome</keyword>
<proteinExistence type="predicted"/>
<evidence type="ECO:0000313" key="2">
    <source>
        <dbReference type="Proteomes" id="UP000187609"/>
    </source>
</evidence>
<dbReference type="STRING" id="49451.A0A314KU33"/>
<reference evidence="1" key="1">
    <citation type="submission" date="2016-11" db="EMBL/GenBank/DDBJ databases">
        <title>The genome of Nicotiana attenuata.</title>
        <authorList>
            <person name="Xu S."/>
            <person name="Brockmoeller T."/>
            <person name="Gaquerel E."/>
            <person name="Navarro A."/>
            <person name="Kuhl H."/>
            <person name="Gase K."/>
            <person name="Ling Z."/>
            <person name="Zhou W."/>
            <person name="Kreitzer C."/>
            <person name="Stanke M."/>
            <person name="Tang H."/>
            <person name="Lyons E."/>
            <person name="Pandey P."/>
            <person name="Pandey S.P."/>
            <person name="Timmermann B."/>
            <person name="Baldwin I.T."/>
        </authorList>
    </citation>
    <scope>NUCLEOTIDE SEQUENCE [LARGE SCALE GENOMIC DNA]</scope>
    <source>
        <strain evidence="1">UT</strain>
    </source>
</reference>
<accession>A0A314KU33</accession>
<dbReference type="GO" id="GO:2000028">
    <property type="term" value="P:regulation of photoperiodism, flowering"/>
    <property type="evidence" value="ECO:0007669"/>
    <property type="project" value="InterPro"/>
</dbReference>
<gene>
    <name evidence="1" type="ORF">A4A49_22566</name>
</gene>
<sequence length="220" mass="23471">MYPSKGLVYKLYLGPGVMSSICGGYGPPGSTPMVGNLLAPAYGVPASHHHYQGLGIPFAPLAVHAYFPPSGMLVIIPAISSSTVDQSNQFAAQDLQNQLSGGGANFCVQHQNSSDLPRNRNGTVPDVKSCASRDAEILASTASSPNSRGHRVVMDHTTEGRNVLPLFPTSPAIDNPDSSPQPHVRSHPAGVIKVVPRNARSYYRVCCSNFSVYTRREKTI</sequence>
<comment type="caution">
    <text evidence="1">The sequence shown here is derived from an EMBL/GenBank/DDBJ whole genome shotgun (WGS) entry which is preliminary data.</text>
</comment>